<name>A0A543ILD8_9ACTN</name>
<keyword evidence="2" id="KW-0812">Transmembrane</keyword>
<gene>
    <name evidence="3" type="ORF">FHX41_5163</name>
</gene>
<dbReference type="EMBL" id="VFPO01000001">
    <property type="protein sequence ID" value="TQM71395.1"/>
    <property type="molecule type" value="Genomic_DNA"/>
</dbReference>
<dbReference type="RefSeq" id="WP_141972885.1">
    <property type="nucleotide sequence ID" value="NZ_VFPO01000001.1"/>
</dbReference>
<feature type="region of interest" description="Disordered" evidence="1">
    <location>
        <begin position="193"/>
        <end position="337"/>
    </location>
</feature>
<evidence type="ECO:0000256" key="1">
    <source>
        <dbReference type="SAM" id="MobiDB-lite"/>
    </source>
</evidence>
<keyword evidence="2" id="KW-1133">Transmembrane helix</keyword>
<feature type="transmembrane region" description="Helical" evidence="2">
    <location>
        <begin position="52"/>
        <end position="71"/>
    </location>
</feature>
<evidence type="ECO:0000313" key="3">
    <source>
        <dbReference type="EMBL" id="TQM71395.1"/>
    </source>
</evidence>
<feature type="transmembrane region" description="Helical" evidence="2">
    <location>
        <begin position="117"/>
        <end position="138"/>
    </location>
</feature>
<sequence>MNKEAVQRLREPAAWVLLASAGVQLLAGIITLLGADGSITFRFLLEARDGMFLRIGVVAIIVLAVLLAAWGDRPTPQARNITMGALGVLAGIGVFGVVSWLGGMLADSQAAGALTKLSVFLLGAGKLAVVGVAGWYVYTVFQAMQPARPQGPQQQMPQGYPDYGYQQGQPGQQQVGQQYGQQGYGQQQYQQYQQYGQQPGAEGQQQAGGQPGYEHQQYQQYGQAGQQPSQQYGQPQYGQPQDYQQYGAQGGYQAGQPGQQGQHGQQGQQGQQGQPGYEQGSQQPTADQEDMGEWTRAYGGSGSGQEQGPQGTQPAPGGEQRSDEGGGDWYRDNRPPQ</sequence>
<comment type="caution">
    <text evidence="3">The sequence shown here is derived from an EMBL/GenBank/DDBJ whole genome shotgun (WGS) entry which is preliminary data.</text>
</comment>
<dbReference type="OrthoDB" id="3431999at2"/>
<proteinExistence type="predicted"/>
<dbReference type="AlphaFoldDB" id="A0A543ILD8"/>
<evidence type="ECO:0000313" key="4">
    <source>
        <dbReference type="Proteomes" id="UP000316706"/>
    </source>
</evidence>
<feature type="region of interest" description="Disordered" evidence="1">
    <location>
        <begin position="148"/>
        <end position="180"/>
    </location>
</feature>
<feature type="compositionally biased region" description="Low complexity" evidence="1">
    <location>
        <begin position="306"/>
        <end position="319"/>
    </location>
</feature>
<feature type="transmembrane region" description="Helical" evidence="2">
    <location>
        <begin position="12"/>
        <end position="32"/>
    </location>
</feature>
<feature type="compositionally biased region" description="Basic and acidic residues" evidence="1">
    <location>
        <begin position="320"/>
        <end position="337"/>
    </location>
</feature>
<feature type="compositionally biased region" description="Low complexity" evidence="1">
    <location>
        <begin position="193"/>
        <end position="247"/>
    </location>
</feature>
<protein>
    <submittedName>
        <fullName evidence="3">Uncharacterized protein</fullName>
    </submittedName>
</protein>
<evidence type="ECO:0000256" key="2">
    <source>
        <dbReference type="SAM" id="Phobius"/>
    </source>
</evidence>
<accession>A0A543ILD8</accession>
<keyword evidence="4" id="KW-1185">Reference proteome</keyword>
<reference evidence="3 4" key="1">
    <citation type="submission" date="2019-06" db="EMBL/GenBank/DDBJ databases">
        <title>Sequencing the genomes of 1000 actinobacteria strains.</title>
        <authorList>
            <person name="Klenk H.-P."/>
        </authorList>
    </citation>
    <scope>NUCLEOTIDE SEQUENCE [LARGE SCALE GENOMIC DNA]</scope>
    <source>
        <strain evidence="3 4">DSM 45043</strain>
    </source>
</reference>
<feature type="compositionally biased region" description="Low complexity" evidence="1">
    <location>
        <begin position="254"/>
        <end position="284"/>
    </location>
</feature>
<organism evidence="3 4">
    <name type="scientific">Actinomadura hallensis</name>
    <dbReference type="NCBI Taxonomy" id="337895"/>
    <lineage>
        <taxon>Bacteria</taxon>
        <taxon>Bacillati</taxon>
        <taxon>Actinomycetota</taxon>
        <taxon>Actinomycetes</taxon>
        <taxon>Streptosporangiales</taxon>
        <taxon>Thermomonosporaceae</taxon>
        <taxon>Actinomadura</taxon>
    </lineage>
</organism>
<feature type="transmembrane region" description="Helical" evidence="2">
    <location>
        <begin position="83"/>
        <end position="105"/>
    </location>
</feature>
<keyword evidence="2" id="KW-0472">Membrane</keyword>
<dbReference type="Proteomes" id="UP000316706">
    <property type="component" value="Unassembled WGS sequence"/>
</dbReference>